<dbReference type="PIRSF" id="PIRSF005859">
    <property type="entry name" value="PBR"/>
    <property type="match status" value="1"/>
</dbReference>
<keyword evidence="7" id="KW-0808">Transferase</keyword>
<dbReference type="PANTHER" id="PTHR10057">
    <property type="entry name" value="PERIPHERAL-TYPE BENZODIAZEPINE RECEPTOR"/>
    <property type="match status" value="1"/>
</dbReference>
<feature type="transmembrane region" description="Helical" evidence="6">
    <location>
        <begin position="141"/>
        <end position="164"/>
    </location>
</feature>
<feature type="transmembrane region" description="Helical" evidence="6">
    <location>
        <begin position="54"/>
        <end position="75"/>
    </location>
</feature>
<feature type="transmembrane region" description="Helical" evidence="6">
    <location>
        <begin position="110"/>
        <end position="129"/>
    </location>
</feature>
<organism evidence="7 8">
    <name type="scientific">Clostridium gelidum</name>
    <dbReference type="NCBI Taxonomy" id="704125"/>
    <lineage>
        <taxon>Bacteria</taxon>
        <taxon>Bacillati</taxon>
        <taxon>Bacillota</taxon>
        <taxon>Clostridia</taxon>
        <taxon>Eubacteriales</taxon>
        <taxon>Clostridiaceae</taxon>
        <taxon>Clostridium</taxon>
    </lineage>
</organism>
<dbReference type="RefSeq" id="WP_224036834.1">
    <property type="nucleotide sequence ID" value="NZ_AP024849.1"/>
</dbReference>
<keyword evidence="5 6" id="KW-0472">Membrane</keyword>
<keyword evidence="4 6" id="KW-1133">Transmembrane helix</keyword>
<evidence type="ECO:0000256" key="6">
    <source>
        <dbReference type="SAM" id="Phobius"/>
    </source>
</evidence>
<dbReference type="Proteomes" id="UP000824633">
    <property type="component" value="Chromosome"/>
</dbReference>
<keyword evidence="3 6" id="KW-0812">Transmembrane</keyword>
<keyword evidence="8" id="KW-1185">Reference proteome</keyword>
<dbReference type="PANTHER" id="PTHR10057:SF0">
    <property type="entry name" value="TRANSLOCATOR PROTEIN"/>
    <property type="match status" value="1"/>
</dbReference>
<evidence type="ECO:0000313" key="7">
    <source>
        <dbReference type="EMBL" id="BCZ45216.1"/>
    </source>
</evidence>
<protein>
    <submittedName>
        <fullName evidence="7">Histidine kinase</fullName>
    </submittedName>
</protein>
<dbReference type="EMBL" id="AP024849">
    <property type="protein sequence ID" value="BCZ45216.1"/>
    <property type="molecule type" value="Genomic_DNA"/>
</dbReference>
<feature type="transmembrane region" description="Helical" evidence="6">
    <location>
        <begin position="12"/>
        <end position="34"/>
    </location>
</feature>
<evidence type="ECO:0000256" key="3">
    <source>
        <dbReference type="ARBA" id="ARBA00022692"/>
    </source>
</evidence>
<evidence type="ECO:0000256" key="4">
    <source>
        <dbReference type="ARBA" id="ARBA00022989"/>
    </source>
</evidence>
<dbReference type="GO" id="GO:0016301">
    <property type="term" value="F:kinase activity"/>
    <property type="evidence" value="ECO:0007669"/>
    <property type="project" value="UniProtKB-KW"/>
</dbReference>
<evidence type="ECO:0000256" key="2">
    <source>
        <dbReference type="ARBA" id="ARBA00007524"/>
    </source>
</evidence>
<name>A0ABN6ISM5_9CLOT</name>
<evidence type="ECO:0000313" key="8">
    <source>
        <dbReference type="Proteomes" id="UP000824633"/>
    </source>
</evidence>
<evidence type="ECO:0000256" key="5">
    <source>
        <dbReference type="ARBA" id="ARBA00023136"/>
    </source>
</evidence>
<dbReference type="CDD" id="cd15904">
    <property type="entry name" value="TSPO_MBR"/>
    <property type="match status" value="1"/>
</dbReference>
<accession>A0ABN6ISM5</accession>
<reference evidence="8" key="1">
    <citation type="submission" date="2021-07" db="EMBL/GenBank/DDBJ databases">
        <title>Complete genome sequencing of a Clostridium isolate.</title>
        <authorList>
            <person name="Ueki A."/>
            <person name="Tonouchi A."/>
        </authorList>
    </citation>
    <scope>NUCLEOTIDE SEQUENCE [LARGE SCALE GENOMIC DNA]</scope>
    <source>
        <strain evidence="8">C5S11</strain>
    </source>
</reference>
<proteinExistence type="inferred from homology"/>
<sequence>MISKSREKKKIKIMPLIISIGIPFLIGGITSVLIPNISSIYGDLVKPSFSPPSIVFPIAWTILYILMGIASYKVYVLKYDNIDVSSALFVYAIQLLLNFLWTFIFFGFKLYGLAFLELVVLFLFVMLTIKRFYKKAGKKAAILLFPYLIWIIYAGVLNFFIWMLNEM</sequence>
<feature type="transmembrane region" description="Helical" evidence="6">
    <location>
        <begin position="87"/>
        <end position="104"/>
    </location>
</feature>
<dbReference type="InterPro" id="IPR038330">
    <property type="entry name" value="TspO/MBR-related_sf"/>
</dbReference>
<gene>
    <name evidence="7" type="ORF">psyc5s11_12830</name>
</gene>
<comment type="similarity">
    <text evidence="2">Belongs to the TspO/BZRP family.</text>
</comment>
<dbReference type="Pfam" id="PF03073">
    <property type="entry name" value="TspO_MBR"/>
    <property type="match status" value="1"/>
</dbReference>
<comment type="subcellular location">
    <subcellularLocation>
        <location evidence="1">Membrane</location>
        <topology evidence="1">Multi-pass membrane protein</topology>
    </subcellularLocation>
</comment>
<evidence type="ECO:0000256" key="1">
    <source>
        <dbReference type="ARBA" id="ARBA00004141"/>
    </source>
</evidence>
<keyword evidence="7" id="KW-0418">Kinase</keyword>
<dbReference type="InterPro" id="IPR004307">
    <property type="entry name" value="TspO_MBR"/>
</dbReference>
<dbReference type="Gene3D" id="1.20.1260.100">
    <property type="entry name" value="TspO/MBR protein"/>
    <property type="match status" value="1"/>
</dbReference>